<evidence type="ECO:0000256" key="5">
    <source>
        <dbReference type="ARBA" id="ARBA00022777"/>
    </source>
</evidence>
<dbReference type="FunFam" id="1.10.510.10:FF:000021">
    <property type="entry name" value="Serine/threonine protein kinase"/>
    <property type="match status" value="1"/>
</dbReference>
<dbReference type="PANTHER" id="PTHR43289">
    <property type="entry name" value="MITOGEN-ACTIVATED PROTEIN KINASE KINASE KINASE 20-RELATED"/>
    <property type="match status" value="1"/>
</dbReference>
<evidence type="ECO:0000256" key="3">
    <source>
        <dbReference type="ARBA" id="ARBA00022679"/>
    </source>
</evidence>
<organism evidence="11 12">
    <name type="scientific">Petropleomorpha daqingensis</name>
    <dbReference type="NCBI Taxonomy" id="2026353"/>
    <lineage>
        <taxon>Bacteria</taxon>
        <taxon>Bacillati</taxon>
        <taxon>Actinomycetota</taxon>
        <taxon>Actinomycetes</taxon>
        <taxon>Geodermatophilales</taxon>
        <taxon>Geodermatophilaceae</taxon>
        <taxon>Petropleomorpha</taxon>
    </lineage>
</organism>
<dbReference type="AlphaFoldDB" id="A0A853CG06"/>
<evidence type="ECO:0000313" key="11">
    <source>
        <dbReference type="EMBL" id="NYJ06367.1"/>
    </source>
</evidence>
<proteinExistence type="predicted"/>
<dbReference type="EMBL" id="JACBZT010000001">
    <property type="protein sequence ID" value="NYJ06367.1"/>
    <property type="molecule type" value="Genomic_DNA"/>
</dbReference>
<evidence type="ECO:0000256" key="9">
    <source>
        <dbReference type="SAM" id="Phobius"/>
    </source>
</evidence>
<evidence type="ECO:0000256" key="2">
    <source>
        <dbReference type="ARBA" id="ARBA00022527"/>
    </source>
</evidence>
<dbReference type="InterPro" id="IPR017441">
    <property type="entry name" value="Protein_kinase_ATP_BS"/>
</dbReference>
<dbReference type="Proteomes" id="UP000541969">
    <property type="component" value="Unassembled WGS sequence"/>
</dbReference>
<dbReference type="PANTHER" id="PTHR43289:SF6">
    <property type="entry name" value="SERINE_THREONINE-PROTEIN KINASE NEKL-3"/>
    <property type="match status" value="1"/>
</dbReference>
<dbReference type="PROSITE" id="PS00107">
    <property type="entry name" value="PROTEIN_KINASE_ATP"/>
    <property type="match status" value="1"/>
</dbReference>
<feature type="domain" description="Protein kinase" evidence="10">
    <location>
        <begin position="9"/>
        <end position="274"/>
    </location>
</feature>
<dbReference type="InterPro" id="IPR011009">
    <property type="entry name" value="Kinase-like_dom_sf"/>
</dbReference>
<dbReference type="FunFam" id="3.30.200.20:FF:000348">
    <property type="entry name" value="Serine/threonine protein kinase"/>
    <property type="match status" value="1"/>
</dbReference>
<evidence type="ECO:0000256" key="1">
    <source>
        <dbReference type="ARBA" id="ARBA00012513"/>
    </source>
</evidence>
<dbReference type="Gene3D" id="1.10.510.10">
    <property type="entry name" value="Transferase(Phosphotransferase) domain 1"/>
    <property type="match status" value="1"/>
</dbReference>
<dbReference type="SUPFAM" id="SSF56112">
    <property type="entry name" value="Protein kinase-like (PK-like)"/>
    <property type="match status" value="1"/>
</dbReference>
<feature type="transmembrane region" description="Helical" evidence="9">
    <location>
        <begin position="408"/>
        <end position="428"/>
    </location>
</feature>
<keyword evidence="5 11" id="KW-0418">Kinase</keyword>
<keyword evidence="9" id="KW-0472">Membrane</keyword>
<keyword evidence="9" id="KW-1133">Transmembrane helix</keyword>
<dbReference type="GO" id="GO:0004674">
    <property type="term" value="F:protein serine/threonine kinase activity"/>
    <property type="evidence" value="ECO:0007669"/>
    <property type="project" value="UniProtKB-KW"/>
</dbReference>
<evidence type="ECO:0000256" key="8">
    <source>
        <dbReference type="SAM" id="MobiDB-lite"/>
    </source>
</evidence>
<evidence type="ECO:0000259" key="10">
    <source>
        <dbReference type="PROSITE" id="PS50011"/>
    </source>
</evidence>
<feature type="compositionally biased region" description="Pro residues" evidence="8">
    <location>
        <begin position="350"/>
        <end position="362"/>
    </location>
</feature>
<dbReference type="Gene3D" id="3.30.200.20">
    <property type="entry name" value="Phosphorylase Kinase, domain 1"/>
    <property type="match status" value="1"/>
</dbReference>
<accession>A0A853CG06</accession>
<evidence type="ECO:0000313" key="12">
    <source>
        <dbReference type="Proteomes" id="UP000541969"/>
    </source>
</evidence>
<dbReference type="InterPro" id="IPR000719">
    <property type="entry name" value="Prot_kinase_dom"/>
</dbReference>
<keyword evidence="4 7" id="KW-0547">Nucleotide-binding</keyword>
<dbReference type="GO" id="GO:0005524">
    <property type="term" value="F:ATP binding"/>
    <property type="evidence" value="ECO:0007669"/>
    <property type="project" value="UniProtKB-UniRule"/>
</dbReference>
<dbReference type="Pfam" id="PF00069">
    <property type="entry name" value="Pkinase"/>
    <property type="match status" value="1"/>
</dbReference>
<dbReference type="PROSITE" id="PS50011">
    <property type="entry name" value="PROTEIN_KINASE_DOM"/>
    <property type="match status" value="1"/>
</dbReference>
<comment type="caution">
    <text evidence="11">The sequence shown here is derived from an EMBL/GenBank/DDBJ whole genome shotgun (WGS) entry which is preliminary data.</text>
</comment>
<reference evidence="11 12" key="1">
    <citation type="submission" date="2020-07" db="EMBL/GenBank/DDBJ databases">
        <title>Sequencing the genomes of 1000 actinobacteria strains.</title>
        <authorList>
            <person name="Klenk H.-P."/>
        </authorList>
    </citation>
    <scope>NUCLEOTIDE SEQUENCE [LARGE SCALE GENOMIC DNA]</scope>
    <source>
        <strain evidence="11 12">DSM 104001</strain>
    </source>
</reference>
<dbReference type="CDD" id="cd14014">
    <property type="entry name" value="STKc_PknB_like"/>
    <property type="match status" value="1"/>
</dbReference>
<evidence type="ECO:0000256" key="4">
    <source>
        <dbReference type="ARBA" id="ARBA00022741"/>
    </source>
</evidence>
<dbReference type="SMART" id="SM00220">
    <property type="entry name" value="S_TKc"/>
    <property type="match status" value="1"/>
</dbReference>
<sequence>MEREQFGDYRLEAMLGRGGMGEVYRAYDTRHDRVVALKVLSTELAADRNYRERFRREAHLCARLNEPHIVPIHRYGEIDGRLFLDMRLVPGRDLAQVLEVEGTLPAQRAVSIVGQVARALDAAHADGLVHRDVKPSNIRLTEEDDDFAYLLDFGIARSLTDADGPALTMTGAALGSVDYMAPERFLEQPLDERVDVYSLACVLYECLTGRRPFVGDGLAALMYAHLKVDAPAPSTMRRGVPRGLDEVVKKGLAKDPDERYASAGALASAARKAVSVPPSRPQVVVPQAPKTSILQRPVTNPTGGLPASGAGAEPPTSAIPAASPRIPAQRNPAASPATPAPPASRINFSAPPPRPPSAPPLGPISSPQRAVSGEQRAPAPVAWVDGPKPISARPQYDQRPSMRSRLPLVLVLVALVVAGVAVALVLVLG</sequence>
<feature type="region of interest" description="Disordered" evidence="8">
    <location>
        <begin position="272"/>
        <end position="386"/>
    </location>
</feature>
<keyword evidence="9" id="KW-0812">Transmembrane</keyword>
<evidence type="ECO:0000256" key="7">
    <source>
        <dbReference type="PROSITE-ProRule" id="PRU10141"/>
    </source>
</evidence>
<feature type="compositionally biased region" description="Polar residues" evidence="8">
    <location>
        <begin position="290"/>
        <end position="302"/>
    </location>
</feature>
<keyword evidence="12" id="KW-1185">Reference proteome</keyword>
<feature type="compositionally biased region" description="Low complexity" evidence="8">
    <location>
        <begin position="312"/>
        <end position="337"/>
    </location>
</feature>
<name>A0A853CG06_9ACTN</name>
<feature type="compositionally biased region" description="Low complexity" evidence="8">
    <location>
        <begin position="272"/>
        <end position="289"/>
    </location>
</feature>
<evidence type="ECO:0000256" key="6">
    <source>
        <dbReference type="ARBA" id="ARBA00022840"/>
    </source>
</evidence>
<dbReference type="EC" id="2.7.11.1" evidence="1"/>
<keyword evidence="2 11" id="KW-0723">Serine/threonine-protein kinase</keyword>
<gene>
    <name evidence="11" type="ORF">GGQ55_002645</name>
</gene>
<feature type="binding site" evidence="7">
    <location>
        <position position="38"/>
    </location>
    <ligand>
        <name>ATP</name>
        <dbReference type="ChEBI" id="CHEBI:30616"/>
    </ligand>
</feature>
<protein>
    <recommendedName>
        <fullName evidence="1">non-specific serine/threonine protein kinase</fullName>
        <ecNumber evidence="1">2.7.11.1</ecNumber>
    </recommendedName>
</protein>
<keyword evidence="3" id="KW-0808">Transferase</keyword>
<keyword evidence="6 7" id="KW-0067">ATP-binding</keyword>
<dbReference type="RefSeq" id="WP_218859268.1">
    <property type="nucleotide sequence ID" value="NZ_JACBZT010000001.1"/>
</dbReference>